<sequence length="146" mass="15555">MLGRIRAPPSPLECLGLESPPSKIVKDDCFSIYEATLMKLKLGSQHSPSSPDEGSDEGTKGTSKSISGGSKHNLGSNSQDAMTFLETFTSSSVSEDSLRDSIFHGEEGMPTSGVCSSTSVSPTLSSNRKGRNLSILYLFSKYESSH</sequence>
<evidence type="ECO:0000313" key="3">
    <source>
        <dbReference type="Proteomes" id="UP001279734"/>
    </source>
</evidence>
<keyword evidence="3" id="KW-1185">Reference proteome</keyword>
<dbReference type="PANTHER" id="PTHR48238">
    <property type="entry name" value="BNACNNG09570D PROTEIN"/>
    <property type="match status" value="1"/>
</dbReference>
<feature type="region of interest" description="Disordered" evidence="1">
    <location>
        <begin position="103"/>
        <end position="126"/>
    </location>
</feature>
<dbReference type="EMBL" id="BSYO01000040">
    <property type="protein sequence ID" value="GMH31470.1"/>
    <property type="molecule type" value="Genomic_DNA"/>
</dbReference>
<dbReference type="Proteomes" id="UP001279734">
    <property type="component" value="Unassembled WGS sequence"/>
</dbReference>
<proteinExistence type="predicted"/>
<evidence type="ECO:0000313" key="2">
    <source>
        <dbReference type="EMBL" id="GMH31470.1"/>
    </source>
</evidence>
<comment type="caution">
    <text evidence="2">The sequence shown here is derived from an EMBL/GenBank/DDBJ whole genome shotgun (WGS) entry which is preliminary data.</text>
</comment>
<accession>A0AAD3Y8A3</accession>
<name>A0AAD3Y8A3_NEPGR</name>
<gene>
    <name evidence="2" type="ORF">Nepgr_033313</name>
</gene>
<feature type="compositionally biased region" description="Low complexity" evidence="1">
    <location>
        <begin position="116"/>
        <end position="126"/>
    </location>
</feature>
<dbReference type="AlphaFoldDB" id="A0AAD3Y8A3"/>
<organism evidence="2 3">
    <name type="scientific">Nepenthes gracilis</name>
    <name type="common">Slender pitcher plant</name>
    <dbReference type="NCBI Taxonomy" id="150966"/>
    <lineage>
        <taxon>Eukaryota</taxon>
        <taxon>Viridiplantae</taxon>
        <taxon>Streptophyta</taxon>
        <taxon>Embryophyta</taxon>
        <taxon>Tracheophyta</taxon>
        <taxon>Spermatophyta</taxon>
        <taxon>Magnoliopsida</taxon>
        <taxon>eudicotyledons</taxon>
        <taxon>Gunneridae</taxon>
        <taxon>Pentapetalae</taxon>
        <taxon>Caryophyllales</taxon>
        <taxon>Nepenthaceae</taxon>
        <taxon>Nepenthes</taxon>
    </lineage>
</organism>
<evidence type="ECO:0000256" key="1">
    <source>
        <dbReference type="SAM" id="MobiDB-lite"/>
    </source>
</evidence>
<protein>
    <submittedName>
        <fullName evidence="2">Uncharacterized protein</fullName>
    </submittedName>
</protein>
<reference evidence="2" key="1">
    <citation type="submission" date="2023-05" db="EMBL/GenBank/DDBJ databases">
        <title>Nepenthes gracilis genome sequencing.</title>
        <authorList>
            <person name="Fukushima K."/>
        </authorList>
    </citation>
    <scope>NUCLEOTIDE SEQUENCE</scope>
    <source>
        <strain evidence="2">SING2019-196</strain>
    </source>
</reference>
<feature type="compositionally biased region" description="Low complexity" evidence="1">
    <location>
        <begin position="60"/>
        <end position="71"/>
    </location>
</feature>
<feature type="region of interest" description="Disordered" evidence="1">
    <location>
        <begin position="42"/>
        <end position="78"/>
    </location>
</feature>
<dbReference type="PANTHER" id="PTHR48238:SF1">
    <property type="entry name" value="(RAPE) HYPOTHETICAL PROTEIN"/>
    <property type="match status" value="1"/>
</dbReference>